<evidence type="ECO:0000256" key="1">
    <source>
        <dbReference type="SAM" id="MobiDB-lite"/>
    </source>
</evidence>
<name>A0A382ZYE2_9ZZZZ</name>
<organism evidence="2">
    <name type="scientific">marine metagenome</name>
    <dbReference type="NCBI Taxonomy" id="408172"/>
    <lineage>
        <taxon>unclassified sequences</taxon>
        <taxon>metagenomes</taxon>
        <taxon>ecological metagenomes</taxon>
    </lineage>
</organism>
<gene>
    <name evidence="2" type="ORF">METZ01_LOCUS453183</name>
</gene>
<feature type="region of interest" description="Disordered" evidence="1">
    <location>
        <begin position="18"/>
        <end position="49"/>
    </location>
</feature>
<dbReference type="EMBL" id="UINC01187548">
    <property type="protein sequence ID" value="SVE00329.1"/>
    <property type="molecule type" value="Genomic_DNA"/>
</dbReference>
<sequence length="200" mass="21880">MEHFPVLDHLGALDEIEAGREKRRTATKARRESRRQGWHEHNEERGGGILGDAFPPLDIVPGVVLDERMIQRSILTVMPKASHSATSAMGRVFAGLVPVDEALRIPVDGLSATAMIRAMLRVKISKANRHAVPLLETYVGSYDVQSCDDERLRVRATMAIGKVVTHLRERGYPVGVACATVDGTIFAVPYLIDPAAPGPR</sequence>
<accession>A0A382ZYE2</accession>
<reference evidence="2" key="1">
    <citation type="submission" date="2018-05" db="EMBL/GenBank/DDBJ databases">
        <authorList>
            <person name="Lanie J.A."/>
            <person name="Ng W.-L."/>
            <person name="Kazmierczak K.M."/>
            <person name="Andrzejewski T.M."/>
            <person name="Davidsen T.M."/>
            <person name="Wayne K.J."/>
            <person name="Tettelin H."/>
            <person name="Glass J.I."/>
            <person name="Rusch D."/>
            <person name="Podicherti R."/>
            <person name="Tsui H.-C.T."/>
            <person name="Winkler M.E."/>
        </authorList>
    </citation>
    <scope>NUCLEOTIDE SEQUENCE</scope>
</reference>
<dbReference type="AlphaFoldDB" id="A0A382ZYE2"/>
<feature type="compositionally biased region" description="Basic and acidic residues" evidence="1">
    <location>
        <begin position="34"/>
        <end position="46"/>
    </location>
</feature>
<feature type="compositionally biased region" description="Basic residues" evidence="1">
    <location>
        <begin position="21"/>
        <end position="33"/>
    </location>
</feature>
<protein>
    <submittedName>
        <fullName evidence="2">Uncharacterized protein</fullName>
    </submittedName>
</protein>
<proteinExistence type="predicted"/>
<evidence type="ECO:0000313" key="2">
    <source>
        <dbReference type="EMBL" id="SVE00329.1"/>
    </source>
</evidence>